<reference evidence="2 3" key="1">
    <citation type="journal article" date="2015" name="Stand. Genomic Sci.">
        <title>Genomic Encyclopedia of Bacterial and Archaeal Type Strains, Phase III: the genomes of soil and plant-associated and newly described type strains.</title>
        <authorList>
            <person name="Whitman W.B."/>
            <person name="Woyke T."/>
            <person name="Klenk H.P."/>
            <person name="Zhou Y."/>
            <person name="Lilburn T.G."/>
            <person name="Beck B.J."/>
            <person name="De Vos P."/>
            <person name="Vandamme P."/>
            <person name="Eisen J.A."/>
            <person name="Garrity G."/>
            <person name="Hugenholtz P."/>
            <person name="Kyrpides N.C."/>
        </authorList>
    </citation>
    <scope>NUCLEOTIDE SEQUENCE [LARGE SCALE GENOMIC DNA]</scope>
    <source>
        <strain evidence="2 3">CGMCC 1.7748</strain>
    </source>
</reference>
<dbReference type="EMBL" id="VLKK01000003">
    <property type="protein sequence ID" value="TWH96000.1"/>
    <property type="molecule type" value="Genomic_DNA"/>
</dbReference>
<comment type="caution">
    <text evidence="2">The sequence shown here is derived from an EMBL/GenBank/DDBJ whole genome shotgun (WGS) entry which is preliminary data.</text>
</comment>
<name>A0A562KKR8_SPHWJ</name>
<keyword evidence="3" id="KW-1185">Reference proteome</keyword>
<protein>
    <submittedName>
        <fullName evidence="2">Uncharacterized protein</fullName>
    </submittedName>
</protein>
<gene>
    <name evidence="2" type="ORF">IQ35_01089</name>
</gene>
<evidence type="ECO:0000256" key="1">
    <source>
        <dbReference type="SAM" id="MobiDB-lite"/>
    </source>
</evidence>
<evidence type="ECO:0000313" key="2">
    <source>
        <dbReference type="EMBL" id="TWH96000.1"/>
    </source>
</evidence>
<evidence type="ECO:0000313" key="3">
    <source>
        <dbReference type="Proteomes" id="UP000316624"/>
    </source>
</evidence>
<dbReference type="RefSeq" id="WP_145072208.1">
    <property type="nucleotide sequence ID" value="NZ_JACIIY010000005.1"/>
</dbReference>
<accession>A0A562KKR8</accession>
<proteinExistence type="predicted"/>
<sequence>MGKFYGELGDELSLHVRHLAWLNTVPKPEKRSITDKTEPKSRLREMKDGGIVPAMPPCATPWIVEQLVEIGPVVAAGMGRAPIGWADIAAWSAMTCVTLPPWQARLLRRLSSDWLAESQAAEKPDAPPPWTEPDPDAERRAAISAKVGNAFRALLGSRGRRPS</sequence>
<dbReference type="Proteomes" id="UP000316624">
    <property type="component" value="Unassembled WGS sequence"/>
</dbReference>
<dbReference type="AlphaFoldDB" id="A0A562KKR8"/>
<feature type="region of interest" description="Disordered" evidence="1">
    <location>
        <begin position="117"/>
        <end position="139"/>
    </location>
</feature>
<organism evidence="2 3">
    <name type="scientific">Sphingobium wenxiniae (strain DSM 21828 / CGMCC 1.7748 / JZ-1)</name>
    <dbReference type="NCBI Taxonomy" id="595605"/>
    <lineage>
        <taxon>Bacteria</taxon>
        <taxon>Pseudomonadati</taxon>
        <taxon>Pseudomonadota</taxon>
        <taxon>Alphaproteobacteria</taxon>
        <taxon>Sphingomonadales</taxon>
        <taxon>Sphingomonadaceae</taxon>
        <taxon>Sphingobium</taxon>
    </lineage>
</organism>